<accession>A0AC34RM37</accession>
<name>A0AC34RM37_9BILA</name>
<organism evidence="1 2">
    <name type="scientific">Panagrolaimus sp. JU765</name>
    <dbReference type="NCBI Taxonomy" id="591449"/>
    <lineage>
        <taxon>Eukaryota</taxon>
        <taxon>Metazoa</taxon>
        <taxon>Ecdysozoa</taxon>
        <taxon>Nematoda</taxon>
        <taxon>Chromadorea</taxon>
        <taxon>Rhabditida</taxon>
        <taxon>Tylenchina</taxon>
        <taxon>Panagrolaimomorpha</taxon>
        <taxon>Panagrolaimoidea</taxon>
        <taxon>Panagrolaimidae</taxon>
        <taxon>Panagrolaimus</taxon>
    </lineage>
</organism>
<protein>
    <submittedName>
        <fullName evidence="2">BTB domain-containing protein</fullName>
    </submittedName>
</protein>
<proteinExistence type="predicted"/>
<dbReference type="Proteomes" id="UP000887576">
    <property type="component" value="Unplaced"/>
</dbReference>
<sequence length="233" mass="26588">MVLEIVQKSHFIVPADSLGENKPFSSGHEQISVLNGYLFHINCQEKDENIGIYLHMVIPKPVTISCTFTVNSITRNHVHIFNKSEGFGFPKFGKKSSLDDEKSKDCAICVEDKEINVHKNIIAIASPVFAAMLKPHCKEFKEGRVDIKDFDFETIKAGVKLMYTRKNPDELSLNSLLNLYKFADKYDLIDTETVFEKLMEKICLETILEISKFSKANSMDKLYEVCGFLCRVF</sequence>
<dbReference type="WBParaSite" id="JU765_v2.g8164.t1">
    <property type="protein sequence ID" value="JU765_v2.g8164.t1"/>
    <property type="gene ID" value="JU765_v2.g8164"/>
</dbReference>
<evidence type="ECO:0000313" key="2">
    <source>
        <dbReference type="WBParaSite" id="JU765_v2.g8164.t1"/>
    </source>
</evidence>
<reference evidence="2" key="1">
    <citation type="submission" date="2022-11" db="UniProtKB">
        <authorList>
            <consortium name="WormBaseParasite"/>
        </authorList>
    </citation>
    <scope>IDENTIFICATION</scope>
</reference>
<evidence type="ECO:0000313" key="1">
    <source>
        <dbReference type="Proteomes" id="UP000887576"/>
    </source>
</evidence>